<proteinExistence type="predicted"/>
<reference evidence="3" key="2">
    <citation type="submission" date="2013-09" db="EMBL/GenBank/DDBJ databases">
        <authorList>
            <person name="Wang G."/>
            <person name="Yang Y."/>
            <person name="Su Y."/>
        </authorList>
    </citation>
    <scope>NUCLEOTIDE SEQUENCE</scope>
    <source>
        <strain evidence="3">ATCC 39006</strain>
    </source>
</reference>
<dbReference type="Gene3D" id="3.90.70.10">
    <property type="entry name" value="Cysteine proteinases"/>
    <property type="match status" value="1"/>
</dbReference>
<dbReference type="InterPro" id="IPR038765">
    <property type="entry name" value="Papain-like_cys_pep_sf"/>
</dbReference>
<evidence type="ECO:0000313" key="5">
    <source>
        <dbReference type="Proteomes" id="UP000233778"/>
    </source>
</evidence>
<dbReference type="KEGG" id="serq:CWC46_17125"/>
<reference evidence="3" key="4">
    <citation type="submission" date="2017-11" db="EMBL/GenBank/DDBJ databases">
        <title>Complete genome sequence of Serratia sp. ATCC 39006.</title>
        <authorList>
            <person name="Hampton H.G."/>
            <person name="Jackson S.A."/>
            <person name="Jauregui R."/>
            <person name="Poulter G.T.M."/>
            <person name="Salmond G.P.C."/>
            <person name="Fineran P.C."/>
        </authorList>
    </citation>
    <scope>NUCLEOTIDE SEQUENCE</scope>
    <source>
        <strain evidence="3">ATCC 39006</strain>
    </source>
</reference>
<dbReference type="KEGG" id="sera:Ser39006_017125"/>
<dbReference type="CDD" id="cd02619">
    <property type="entry name" value="Peptidase_C1"/>
    <property type="match status" value="1"/>
</dbReference>
<dbReference type="GO" id="GO:0008234">
    <property type="term" value="F:cysteine-type peptidase activity"/>
    <property type="evidence" value="ECO:0007669"/>
    <property type="project" value="InterPro"/>
</dbReference>
<dbReference type="SUPFAM" id="SSF54001">
    <property type="entry name" value="Cysteine proteinases"/>
    <property type="match status" value="1"/>
</dbReference>
<dbReference type="STRING" id="104623.Ser39006_02061"/>
<dbReference type="Pfam" id="PF00112">
    <property type="entry name" value="Peptidase_C1"/>
    <property type="match status" value="1"/>
</dbReference>
<accession>A0A2I5TMA9</accession>
<name>A0A2I5TMA9_SERS3</name>
<dbReference type="EMBL" id="CP025085">
    <property type="protein sequence ID" value="AUH01378.1"/>
    <property type="molecule type" value="Genomic_DNA"/>
</dbReference>
<dbReference type="InterPro" id="IPR000668">
    <property type="entry name" value="Peptidase_C1A_C"/>
</dbReference>
<organism evidence="3 4">
    <name type="scientific">Serratia sp. (strain ATCC 39006)</name>
    <name type="common">Prodigiosinella confusarubida</name>
    <dbReference type="NCBI Taxonomy" id="104623"/>
    <lineage>
        <taxon>Bacteria</taxon>
        <taxon>Pseudomonadati</taxon>
        <taxon>Pseudomonadota</taxon>
        <taxon>Gammaproteobacteria</taxon>
        <taxon>Enterobacterales</taxon>
        <taxon>Pectobacteriaceae</taxon>
        <taxon>Prodigiosinella</taxon>
    </lineage>
</organism>
<protein>
    <submittedName>
        <fullName evidence="3">Peptidase</fullName>
    </submittedName>
</protein>
<feature type="domain" description="Peptidase C1A papain C-terminal" evidence="1">
    <location>
        <begin position="99"/>
        <end position="246"/>
    </location>
</feature>
<evidence type="ECO:0000259" key="1">
    <source>
        <dbReference type="Pfam" id="PF00112"/>
    </source>
</evidence>
<evidence type="ECO:0000313" key="2">
    <source>
        <dbReference type="EMBL" id="AUH01378.1"/>
    </source>
</evidence>
<dbReference type="EMBL" id="CP025084">
    <property type="protein sequence ID" value="AUH05699.1"/>
    <property type="molecule type" value="Genomic_DNA"/>
</dbReference>
<dbReference type="AlphaFoldDB" id="A0A2I5TMA9"/>
<dbReference type="OrthoDB" id="1491023at2"/>
<reference evidence="3 4" key="1">
    <citation type="journal article" date="2013" name="Genome Announc.">
        <title>Draft genome sequence of Serratia sp. strain ATCC 39006, a model bacterium for analysis of the biosynthesis and regulation of prodigiosin, a carbapenem, and gas vesicles.</title>
        <authorList>
            <person name="Fineran P.C."/>
            <person name="Iglesias Cans M.C."/>
            <person name="Ramsay J.P."/>
            <person name="Wilf N.M."/>
            <person name="Cossyleon D."/>
            <person name="McNeil M.B."/>
            <person name="Williamson N.R."/>
            <person name="Monson R.E."/>
            <person name="Becher S.A."/>
            <person name="Stanton J.A."/>
            <person name="Brugger K."/>
            <person name="Brown S.D."/>
            <person name="Salmond G.P."/>
        </authorList>
    </citation>
    <scope>NUCLEOTIDE SEQUENCE [LARGE SCALE GENOMIC DNA]</scope>
    <source>
        <strain evidence="3">ATCC 39006</strain>
        <strain evidence="4">ATCC 39006 / SC 11482</strain>
    </source>
</reference>
<sequence length="268" mass="30028">MLSRRHISRLGYRPDLPDIRDHHYAPALAVLHSLPPAMELTVDFSAYNQGELGSCTANALAGAVQFDRRNAHESPDFIPSRLFIYYNERTIEGDVKHDSGATLRDGIKSLHKLGVCPESDWPYDYTRPDSESGAFPPGALAATKPPANCYKEALQYVITNYQRVNQDLSHLQGCLASGFPFVFGFVVYDTWLEHPKPPTVVPMPSDKDKPEGGHAVLCIGYDNSTNLFKIRNSWGVDVGEQGDFYIPYDYLLDKKLSSDFWVINTVKN</sequence>
<dbReference type="GO" id="GO:0006508">
    <property type="term" value="P:proteolysis"/>
    <property type="evidence" value="ECO:0007669"/>
    <property type="project" value="InterPro"/>
</dbReference>
<evidence type="ECO:0000313" key="4">
    <source>
        <dbReference type="Proteomes" id="UP000017700"/>
    </source>
</evidence>
<gene>
    <name evidence="2" type="ORF">CWC46_17125</name>
    <name evidence="3" type="ORF">Ser39006_017125</name>
</gene>
<keyword evidence="4" id="KW-1185">Reference proteome</keyword>
<dbReference type="Proteomes" id="UP000017700">
    <property type="component" value="Chromosome"/>
</dbReference>
<dbReference type="RefSeq" id="WP_021015327.1">
    <property type="nucleotide sequence ID" value="NZ_CP025084.1"/>
</dbReference>
<reference evidence="2 5" key="3">
    <citation type="submission" date="2017-11" db="EMBL/GenBank/DDBJ databases">
        <title>Complete genome sequence of Serratia sp. ATCC 39006 LacA.</title>
        <authorList>
            <person name="Hampton H.G."/>
            <person name="Jackson S.A."/>
            <person name="Jauregui R."/>
            <person name="Poulter G.T.M."/>
            <person name="Salmond G.P.C."/>
            <person name="Fineran P.C."/>
        </authorList>
    </citation>
    <scope>NUCLEOTIDE SEQUENCE [LARGE SCALE GENOMIC DNA]</scope>
    <source>
        <strain evidence="2 5">ATCC 39006</strain>
    </source>
</reference>
<dbReference type="Proteomes" id="UP000233778">
    <property type="component" value="Chromosome"/>
</dbReference>
<evidence type="ECO:0000313" key="3">
    <source>
        <dbReference type="EMBL" id="AUH05699.1"/>
    </source>
</evidence>